<accession>A0AAC9XXR0</accession>
<dbReference type="KEGG" id="png:PNIG_a2354"/>
<keyword evidence="2" id="KW-1185">Reference proteome</keyword>
<dbReference type="EMBL" id="CP011036">
    <property type="protein sequence ID" value="ASM54380.1"/>
    <property type="molecule type" value="Genomic_DNA"/>
</dbReference>
<dbReference type="RefSeq" id="WP_089368410.1">
    <property type="nucleotide sequence ID" value="NZ_BJXZ01000033.1"/>
</dbReference>
<evidence type="ECO:0008006" key="3">
    <source>
        <dbReference type="Google" id="ProtNLM"/>
    </source>
</evidence>
<name>A0AAC9XXR0_9GAMM</name>
<proteinExistence type="predicted"/>
<reference evidence="1 2" key="1">
    <citation type="submission" date="2015-03" db="EMBL/GenBank/DDBJ databases">
        <authorList>
            <person name="Xie B.-B."/>
            <person name="Rong J.-C."/>
            <person name="Qin Q.-L."/>
            <person name="Zhang Y.-Z."/>
        </authorList>
    </citation>
    <scope>NUCLEOTIDE SEQUENCE [LARGE SCALE GENOMIC DNA]</scope>
    <source>
        <strain evidence="1 2">KMM 661</strain>
    </source>
</reference>
<dbReference type="AlphaFoldDB" id="A0AAC9XXR0"/>
<gene>
    <name evidence="1" type="ORF">PNIG_a2354</name>
</gene>
<dbReference type="Proteomes" id="UP000198329">
    <property type="component" value="Chromosome I"/>
</dbReference>
<evidence type="ECO:0000313" key="1">
    <source>
        <dbReference type="EMBL" id="ASM54380.1"/>
    </source>
</evidence>
<evidence type="ECO:0000313" key="2">
    <source>
        <dbReference type="Proteomes" id="UP000198329"/>
    </source>
</evidence>
<organism evidence="1 2">
    <name type="scientific">Pseudoalteromonas nigrifaciens</name>
    <dbReference type="NCBI Taxonomy" id="28109"/>
    <lineage>
        <taxon>Bacteria</taxon>
        <taxon>Pseudomonadati</taxon>
        <taxon>Pseudomonadota</taxon>
        <taxon>Gammaproteobacteria</taxon>
        <taxon>Alteromonadales</taxon>
        <taxon>Pseudoalteromonadaceae</taxon>
        <taxon>Pseudoalteromonas</taxon>
    </lineage>
</organism>
<dbReference type="GeneID" id="300942016"/>
<sequence>MLTMQQTTHSVSITNFEFIKSTFPELYRLANEMEYYYSTDHSCALLKARLFAEVWCHQTAQFFNLKLAKNSDLSQKINQLKLSSTVPTYIIDELSLIRTSTNHGVHASQEWEGSWRSVVSCSRTQVKQTLKATFELAQFSYFNLANELGEQAIWQEPVLENTVSNVNLALNGCPQANLAIAEQAYSQLLSIKNQVSTLSNKTNKKAYNTLNKKDLEYWLSRAHSLNASGTWQLYAQAYEQKFLEESKTINAEYCYKQAIKECTTGESYFLYANYLSVIGQPKRAWTFCEESAKHGYHQAIVALQKKHYRSDDSIYNHWVKQGVEYKEINSFTIDAANKLELWLTDKENDLAKKRARTALITAQATQAPGYQYLKAFCDYFGYWGKTPRLNVVSELINTYKNLPGTVYYQTRLFSILKEHTAHRVTAIEIGCVAIKLEKNIKLKAQIQFEIAMLMKEELASCGKVKCSFGLKALIKESAQLGYEKAKQFLKLPVGKALMRDNSFISQTTTFKQVNRQKQKIAKKQAKKANKK</sequence>
<protein>
    <recommendedName>
        <fullName evidence="3">DUF4145 domain-containing protein</fullName>
    </recommendedName>
</protein>